<evidence type="ECO:0000256" key="2">
    <source>
        <dbReference type="ARBA" id="ARBA00023315"/>
    </source>
</evidence>
<comment type="caution">
    <text evidence="4">The sequence shown here is derived from an EMBL/GenBank/DDBJ whole genome shotgun (WGS) entry which is preliminary data.</text>
</comment>
<dbReference type="PANTHER" id="PTHR43877">
    <property type="entry name" value="AMINOALKYLPHOSPHONATE N-ACETYLTRANSFERASE-RELATED-RELATED"/>
    <property type="match status" value="1"/>
</dbReference>
<dbReference type="SUPFAM" id="SSF55729">
    <property type="entry name" value="Acyl-CoA N-acyltransferases (Nat)"/>
    <property type="match status" value="1"/>
</dbReference>
<evidence type="ECO:0000313" key="4">
    <source>
        <dbReference type="EMBL" id="MFD1370010.1"/>
    </source>
</evidence>
<proteinExistence type="predicted"/>
<dbReference type="Proteomes" id="UP001597183">
    <property type="component" value="Unassembled WGS sequence"/>
</dbReference>
<dbReference type="Pfam" id="PF00583">
    <property type="entry name" value="Acetyltransf_1"/>
    <property type="match status" value="1"/>
</dbReference>
<keyword evidence="5" id="KW-1185">Reference proteome</keyword>
<dbReference type="Gene3D" id="3.40.630.30">
    <property type="match status" value="1"/>
</dbReference>
<dbReference type="GO" id="GO:0016746">
    <property type="term" value="F:acyltransferase activity"/>
    <property type="evidence" value="ECO:0007669"/>
    <property type="project" value="UniProtKB-KW"/>
</dbReference>
<accession>A0ABW4AIG8</accession>
<dbReference type="EC" id="2.3.-.-" evidence="4"/>
<dbReference type="RefSeq" id="WP_317797350.1">
    <property type="nucleotide sequence ID" value="NZ_AP028461.1"/>
</dbReference>
<evidence type="ECO:0000259" key="3">
    <source>
        <dbReference type="PROSITE" id="PS51186"/>
    </source>
</evidence>
<reference evidence="5" key="1">
    <citation type="journal article" date="2019" name="Int. J. Syst. Evol. Microbiol.">
        <title>The Global Catalogue of Microorganisms (GCM) 10K type strain sequencing project: providing services to taxonomists for standard genome sequencing and annotation.</title>
        <authorList>
            <consortium name="The Broad Institute Genomics Platform"/>
            <consortium name="The Broad Institute Genome Sequencing Center for Infectious Disease"/>
            <person name="Wu L."/>
            <person name="Ma J."/>
        </authorList>
    </citation>
    <scope>NUCLEOTIDE SEQUENCE [LARGE SCALE GENOMIC DNA]</scope>
    <source>
        <strain evidence="5">CCM 7526</strain>
    </source>
</reference>
<dbReference type="InterPro" id="IPR050832">
    <property type="entry name" value="Bact_Acetyltransf"/>
</dbReference>
<evidence type="ECO:0000256" key="1">
    <source>
        <dbReference type="ARBA" id="ARBA00022679"/>
    </source>
</evidence>
<sequence>MQIRIATRADVPAVLTLLADDEISRKRGFGSREGAVPEAVDAAVWAAFEAIDADDRNELIVAVDGDEVIGTCQLTFIPGLSRNGAERMLIEAVRIDSGRRGRGLGGELIRWTIDRARERGCAIVQLTTDKRRTDAHRFYAALGFEASHEGMKLLL</sequence>
<dbReference type="InterPro" id="IPR000182">
    <property type="entry name" value="GNAT_dom"/>
</dbReference>
<dbReference type="InterPro" id="IPR016181">
    <property type="entry name" value="Acyl_CoA_acyltransferase"/>
</dbReference>
<keyword evidence="2 4" id="KW-0012">Acyltransferase</keyword>
<dbReference type="PROSITE" id="PS51186">
    <property type="entry name" value="GNAT"/>
    <property type="match status" value="1"/>
</dbReference>
<protein>
    <submittedName>
        <fullName evidence="4">GNAT family N-acetyltransferase</fullName>
        <ecNumber evidence="4">2.3.-.-</ecNumber>
    </submittedName>
</protein>
<organism evidence="4 5">
    <name type="scientific">Actinoplanes sichuanensis</name>
    <dbReference type="NCBI Taxonomy" id="512349"/>
    <lineage>
        <taxon>Bacteria</taxon>
        <taxon>Bacillati</taxon>
        <taxon>Actinomycetota</taxon>
        <taxon>Actinomycetes</taxon>
        <taxon>Micromonosporales</taxon>
        <taxon>Micromonosporaceae</taxon>
        <taxon>Actinoplanes</taxon>
    </lineage>
</organism>
<dbReference type="EMBL" id="JBHTMK010000043">
    <property type="protein sequence ID" value="MFD1370010.1"/>
    <property type="molecule type" value="Genomic_DNA"/>
</dbReference>
<keyword evidence="1 4" id="KW-0808">Transferase</keyword>
<gene>
    <name evidence="4" type="ORF">ACFQ5G_32115</name>
</gene>
<feature type="domain" description="N-acetyltransferase" evidence="3">
    <location>
        <begin position="1"/>
        <end position="155"/>
    </location>
</feature>
<evidence type="ECO:0000313" key="5">
    <source>
        <dbReference type="Proteomes" id="UP001597183"/>
    </source>
</evidence>
<name>A0ABW4AIG8_9ACTN</name>